<proteinExistence type="predicted"/>
<evidence type="ECO:0000313" key="3">
    <source>
        <dbReference type="Proteomes" id="UP000824124"/>
    </source>
</evidence>
<evidence type="ECO:0000259" key="1">
    <source>
        <dbReference type="Pfam" id="PF13847"/>
    </source>
</evidence>
<dbReference type="Pfam" id="PF13847">
    <property type="entry name" value="Methyltransf_31"/>
    <property type="match status" value="1"/>
</dbReference>
<dbReference type="CDD" id="cd02440">
    <property type="entry name" value="AdoMet_MTases"/>
    <property type="match status" value="1"/>
</dbReference>
<name>A0A9D1HJZ3_9FIRM</name>
<dbReference type="Gene3D" id="3.40.50.150">
    <property type="entry name" value="Vaccinia Virus protein VP39"/>
    <property type="match status" value="1"/>
</dbReference>
<keyword evidence="2" id="KW-0489">Methyltransferase</keyword>
<dbReference type="AlphaFoldDB" id="A0A9D1HJZ3"/>
<dbReference type="InterPro" id="IPR050210">
    <property type="entry name" value="tRNA_Adenine-N(6)_MTase"/>
</dbReference>
<dbReference type="PANTHER" id="PTHR47739">
    <property type="entry name" value="TRNA1(VAL) (ADENINE(37)-N6)-METHYLTRANSFERASE"/>
    <property type="match status" value="1"/>
</dbReference>
<dbReference type="InterPro" id="IPR029063">
    <property type="entry name" value="SAM-dependent_MTases_sf"/>
</dbReference>
<accession>A0A9D1HJZ3</accession>
<sequence length="221" mass="24402">MAANKSGALLCRPGEVIIDLRERGLRLLQDPRFFCFSGEAVRLADFAADALPEARRVIELGSGNGGLTFYLWAKLNEASCTGLEIMSANVSLAQRSIELNHNVPELLRQIRFVCGDWRQISQYFPAAGCDLVVSNPPFWRAEASRLSPCLERRAARIECFGGLKSLIQAAAYILAPGGRFCLLLPEERQNEAAAKLTATGLVITQIEHWQRRVLFAAAKVE</sequence>
<keyword evidence="2" id="KW-0808">Transferase</keyword>
<dbReference type="Proteomes" id="UP000824124">
    <property type="component" value="Unassembled WGS sequence"/>
</dbReference>
<dbReference type="GO" id="GO:0008757">
    <property type="term" value="F:S-adenosylmethionine-dependent methyltransferase activity"/>
    <property type="evidence" value="ECO:0007669"/>
    <property type="project" value="UniProtKB-ARBA"/>
</dbReference>
<dbReference type="GO" id="GO:0003676">
    <property type="term" value="F:nucleic acid binding"/>
    <property type="evidence" value="ECO:0007669"/>
    <property type="project" value="InterPro"/>
</dbReference>
<gene>
    <name evidence="2" type="ORF">IAB00_05400</name>
</gene>
<dbReference type="SUPFAM" id="SSF53335">
    <property type="entry name" value="S-adenosyl-L-methionine-dependent methyltransferases"/>
    <property type="match status" value="1"/>
</dbReference>
<evidence type="ECO:0000313" key="2">
    <source>
        <dbReference type="EMBL" id="HIU10659.1"/>
    </source>
</evidence>
<dbReference type="GO" id="GO:0008170">
    <property type="term" value="F:N-methyltransferase activity"/>
    <property type="evidence" value="ECO:0007669"/>
    <property type="project" value="UniProtKB-ARBA"/>
</dbReference>
<reference evidence="2" key="1">
    <citation type="submission" date="2020-10" db="EMBL/GenBank/DDBJ databases">
        <authorList>
            <person name="Gilroy R."/>
        </authorList>
    </citation>
    <scope>NUCLEOTIDE SEQUENCE</scope>
    <source>
        <strain evidence="2">2830</strain>
    </source>
</reference>
<dbReference type="InterPro" id="IPR002052">
    <property type="entry name" value="DNA_methylase_N6_adenine_CS"/>
</dbReference>
<dbReference type="EMBL" id="DVMH01000027">
    <property type="protein sequence ID" value="HIU10659.1"/>
    <property type="molecule type" value="Genomic_DNA"/>
</dbReference>
<protein>
    <submittedName>
        <fullName evidence="2">Methyltransferase</fullName>
    </submittedName>
</protein>
<reference evidence="2" key="2">
    <citation type="journal article" date="2021" name="PeerJ">
        <title>Extensive microbial diversity within the chicken gut microbiome revealed by metagenomics and culture.</title>
        <authorList>
            <person name="Gilroy R."/>
            <person name="Ravi A."/>
            <person name="Getino M."/>
            <person name="Pursley I."/>
            <person name="Horton D.L."/>
            <person name="Alikhan N.F."/>
            <person name="Baker D."/>
            <person name="Gharbi K."/>
            <person name="Hall N."/>
            <person name="Watson M."/>
            <person name="Adriaenssens E.M."/>
            <person name="Foster-Nyarko E."/>
            <person name="Jarju S."/>
            <person name="Secka A."/>
            <person name="Antonio M."/>
            <person name="Oren A."/>
            <person name="Chaudhuri R.R."/>
            <person name="La Ragione R."/>
            <person name="Hildebrand F."/>
            <person name="Pallen M.J."/>
        </authorList>
    </citation>
    <scope>NUCLEOTIDE SEQUENCE</scope>
    <source>
        <strain evidence="2">2830</strain>
    </source>
</reference>
<feature type="domain" description="Methyltransferase" evidence="1">
    <location>
        <begin position="55"/>
        <end position="191"/>
    </location>
</feature>
<dbReference type="InterPro" id="IPR025714">
    <property type="entry name" value="Methyltranfer_dom"/>
</dbReference>
<dbReference type="PROSITE" id="PS00092">
    <property type="entry name" value="N6_MTASE"/>
    <property type="match status" value="1"/>
</dbReference>
<dbReference type="GO" id="GO:0032259">
    <property type="term" value="P:methylation"/>
    <property type="evidence" value="ECO:0007669"/>
    <property type="project" value="UniProtKB-KW"/>
</dbReference>
<organism evidence="2 3">
    <name type="scientific">Candidatus Avidehalobacter gallistercoris</name>
    <dbReference type="NCBI Taxonomy" id="2840694"/>
    <lineage>
        <taxon>Bacteria</taxon>
        <taxon>Bacillati</taxon>
        <taxon>Bacillota</taxon>
        <taxon>Clostridia</taxon>
        <taxon>Eubacteriales</taxon>
        <taxon>Peptococcaceae</taxon>
        <taxon>Peptococcaceae incertae sedis</taxon>
        <taxon>Candidatus Avidehalobacter</taxon>
    </lineage>
</organism>
<dbReference type="PANTHER" id="PTHR47739:SF1">
    <property type="entry name" value="TRNA1(VAL) (ADENINE(37)-N6)-METHYLTRANSFERASE"/>
    <property type="match status" value="1"/>
</dbReference>
<comment type="caution">
    <text evidence="2">The sequence shown here is derived from an EMBL/GenBank/DDBJ whole genome shotgun (WGS) entry which is preliminary data.</text>
</comment>